<accession>X1KPD0</accession>
<evidence type="ECO:0000313" key="2">
    <source>
        <dbReference type="EMBL" id="GAI08533.1"/>
    </source>
</evidence>
<evidence type="ECO:0008006" key="3">
    <source>
        <dbReference type="Google" id="ProtNLM"/>
    </source>
</evidence>
<name>X1KPD0_9ZZZZ</name>
<protein>
    <recommendedName>
        <fullName evidence="3">DUF11 domain-containing protein</fullName>
    </recommendedName>
</protein>
<reference evidence="2" key="1">
    <citation type="journal article" date="2014" name="Front. Microbiol.">
        <title>High frequency of phylogenetically diverse reductive dehalogenase-homologous genes in deep subseafloor sedimentary metagenomes.</title>
        <authorList>
            <person name="Kawai M."/>
            <person name="Futagami T."/>
            <person name="Toyoda A."/>
            <person name="Takaki Y."/>
            <person name="Nishi S."/>
            <person name="Hori S."/>
            <person name="Arai W."/>
            <person name="Tsubouchi T."/>
            <person name="Morono Y."/>
            <person name="Uchiyama I."/>
            <person name="Ito T."/>
            <person name="Fujiyama A."/>
            <person name="Inagaki F."/>
            <person name="Takami H."/>
        </authorList>
    </citation>
    <scope>NUCLEOTIDE SEQUENCE</scope>
    <source>
        <strain evidence="2">Expedition CK06-06</strain>
    </source>
</reference>
<gene>
    <name evidence="2" type="ORF">S06H3_08416</name>
</gene>
<feature type="compositionally biased region" description="Polar residues" evidence="1">
    <location>
        <begin position="43"/>
        <end position="66"/>
    </location>
</feature>
<sequence length="339" mass="37099">TESWATYSGGGVYTAGLAEDLRDPKADNSTPPDGVDPMEADESATQKVNENNKNLAKQGKQPQKPWNDNQWCECKCPCKPGIDVDKWVWYESLEGWADEIDVDLDQEVTFRLEIENDGKCTDIIDLEVVDLLPPCLDYGNDAVIYYNGGEHERRAPDQITDGPFGGLQLRWDLEDIGPLAPGESIAIEYGAIAEYPGENINIVFAEAHCAHDYSVVVSDEDAALVSVAAPAPPPEEVLFVFFEANATCISDGLCSCWLTISFGAEDLTGGDYPVTNVVLVVGEEVWGDSGPISEVLYQNDVGREEGCGKTFYIEVTAENEYGLTVTASDYFTTTYPPEF</sequence>
<feature type="non-terminal residue" evidence="2">
    <location>
        <position position="1"/>
    </location>
</feature>
<evidence type="ECO:0000256" key="1">
    <source>
        <dbReference type="SAM" id="MobiDB-lite"/>
    </source>
</evidence>
<dbReference type="EMBL" id="BARV01003548">
    <property type="protein sequence ID" value="GAI08533.1"/>
    <property type="molecule type" value="Genomic_DNA"/>
</dbReference>
<comment type="caution">
    <text evidence="2">The sequence shown here is derived from an EMBL/GenBank/DDBJ whole genome shotgun (WGS) entry which is preliminary data.</text>
</comment>
<dbReference type="AlphaFoldDB" id="X1KPD0"/>
<proteinExistence type="predicted"/>
<feature type="region of interest" description="Disordered" evidence="1">
    <location>
        <begin position="16"/>
        <end position="66"/>
    </location>
</feature>
<organism evidence="2">
    <name type="scientific">marine sediment metagenome</name>
    <dbReference type="NCBI Taxonomy" id="412755"/>
    <lineage>
        <taxon>unclassified sequences</taxon>
        <taxon>metagenomes</taxon>
        <taxon>ecological metagenomes</taxon>
    </lineage>
</organism>